<comment type="caution">
    <text evidence="3">The sequence shown here is derived from an EMBL/GenBank/DDBJ whole genome shotgun (WGS) entry which is preliminary data.</text>
</comment>
<sequence>MNSTGFSQQKNQSIGGASNNFQNTQFRTSQMQLNQDQTLNNAQQAQLGQNPASLKGKLQNIEEMAKLVSDELSMHKKELAVLKSEKDSLENVLGLKSGDINKTLFNELNRLEEEMKRHYNFQHAENNRIQQMLNTLKQEKLALQQTLIGLQRRIGELEQQIGNADI</sequence>
<feature type="coiled-coil region" evidence="1">
    <location>
        <begin position="126"/>
        <end position="160"/>
    </location>
</feature>
<evidence type="ECO:0000313" key="4">
    <source>
        <dbReference type="Proteomes" id="UP000054937"/>
    </source>
</evidence>
<dbReference type="EMBL" id="LDAU01000220">
    <property type="protein sequence ID" value="KRW99199.1"/>
    <property type="molecule type" value="Genomic_DNA"/>
</dbReference>
<keyword evidence="4" id="KW-1185">Reference proteome</keyword>
<name>A0A0V0QAN7_PSEPJ</name>
<reference evidence="3 4" key="1">
    <citation type="journal article" date="2015" name="Sci. Rep.">
        <title>Genome of the facultative scuticociliatosis pathogen Pseudocohnilembus persalinus provides insight into its virulence through horizontal gene transfer.</title>
        <authorList>
            <person name="Xiong J."/>
            <person name="Wang G."/>
            <person name="Cheng J."/>
            <person name="Tian M."/>
            <person name="Pan X."/>
            <person name="Warren A."/>
            <person name="Jiang C."/>
            <person name="Yuan D."/>
            <person name="Miao W."/>
        </authorList>
    </citation>
    <scope>NUCLEOTIDE SEQUENCE [LARGE SCALE GENOMIC DNA]</scope>
    <source>
        <strain evidence="3">36N120E</strain>
    </source>
</reference>
<dbReference type="AlphaFoldDB" id="A0A0V0QAN7"/>
<dbReference type="InParanoid" id="A0A0V0QAN7"/>
<dbReference type="OrthoDB" id="436703at2759"/>
<feature type="region of interest" description="Disordered" evidence="2">
    <location>
        <begin position="1"/>
        <end position="21"/>
    </location>
</feature>
<dbReference type="Proteomes" id="UP000054937">
    <property type="component" value="Unassembled WGS sequence"/>
</dbReference>
<evidence type="ECO:0000256" key="2">
    <source>
        <dbReference type="SAM" id="MobiDB-lite"/>
    </source>
</evidence>
<keyword evidence="1" id="KW-0175">Coiled coil</keyword>
<dbReference type="OMA" id="FQHAENN"/>
<protein>
    <submittedName>
        <fullName evidence="3">Uncharacterized protein</fullName>
    </submittedName>
</protein>
<gene>
    <name evidence="3" type="ORF">PPERSA_07442</name>
</gene>
<proteinExistence type="predicted"/>
<feature type="coiled-coil region" evidence="1">
    <location>
        <begin position="58"/>
        <end position="92"/>
    </location>
</feature>
<accession>A0A0V0QAN7</accession>
<evidence type="ECO:0000313" key="3">
    <source>
        <dbReference type="EMBL" id="KRW99199.1"/>
    </source>
</evidence>
<evidence type="ECO:0000256" key="1">
    <source>
        <dbReference type="SAM" id="Coils"/>
    </source>
</evidence>
<organism evidence="3 4">
    <name type="scientific">Pseudocohnilembus persalinus</name>
    <name type="common">Ciliate</name>
    <dbReference type="NCBI Taxonomy" id="266149"/>
    <lineage>
        <taxon>Eukaryota</taxon>
        <taxon>Sar</taxon>
        <taxon>Alveolata</taxon>
        <taxon>Ciliophora</taxon>
        <taxon>Intramacronucleata</taxon>
        <taxon>Oligohymenophorea</taxon>
        <taxon>Scuticociliatia</taxon>
        <taxon>Philasterida</taxon>
        <taxon>Pseudocohnilembidae</taxon>
        <taxon>Pseudocohnilembus</taxon>
    </lineage>
</organism>